<keyword evidence="3" id="KW-1185">Reference proteome</keyword>
<sequence length="163" mass="18895">MTDTIPYGQLMHRAMRGLMRELLIDISKAGHLPGEHHFFITFDTNHPGVDIADWLRERYPEDMTVVMQHWFDNLVVSEDRFAVTLNFGDQPEPLVIPFDAIRTFVDPSVEFGLRFETHEDDEDDDFDDVPESPMIVIDEDEDDTEEPPKGEAEIVSLDSFRKQ</sequence>
<dbReference type="Gene3D" id="2.30.30.220">
    <property type="entry name" value="SspB-like"/>
    <property type="match status" value="1"/>
</dbReference>
<name>A0A916QZR8_9RHOB</name>
<dbReference type="InterPro" id="IPR007481">
    <property type="entry name" value="SspB"/>
</dbReference>
<proteinExistence type="predicted"/>
<accession>A0A916QZR8</accession>
<dbReference type="EMBL" id="BMKA01000003">
    <property type="protein sequence ID" value="GGA22708.1"/>
    <property type="molecule type" value="Genomic_DNA"/>
</dbReference>
<evidence type="ECO:0008006" key="4">
    <source>
        <dbReference type="Google" id="ProtNLM"/>
    </source>
</evidence>
<protein>
    <recommendedName>
        <fullName evidence="4">Stringent starvation protein B</fullName>
    </recommendedName>
</protein>
<dbReference type="InterPro" id="IPR036760">
    <property type="entry name" value="SspB-like_sf"/>
</dbReference>
<comment type="caution">
    <text evidence="2">The sequence shown here is derived from an EMBL/GenBank/DDBJ whole genome shotgun (WGS) entry which is preliminary data.</text>
</comment>
<dbReference type="SUPFAM" id="SSF101738">
    <property type="entry name" value="SspB-like"/>
    <property type="match status" value="1"/>
</dbReference>
<organism evidence="2 3">
    <name type="scientific">Neptunicoccus cionae</name>
    <dbReference type="NCBI Taxonomy" id="2035344"/>
    <lineage>
        <taxon>Bacteria</taxon>
        <taxon>Pseudomonadati</taxon>
        <taxon>Pseudomonadota</taxon>
        <taxon>Alphaproteobacteria</taxon>
        <taxon>Rhodobacterales</taxon>
        <taxon>Paracoccaceae</taxon>
        <taxon>Neptunicoccus</taxon>
    </lineage>
</organism>
<evidence type="ECO:0000256" key="1">
    <source>
        <dbReference type="SAM" id="MobiDB-lite"/>
    </source>
</evidence>
<reference evidence="2" key="2">
    <citation type="submission" date="2020-09" db="EMBL/GenBank/DDBJ databases">
        <authorList>
            <person name="Sun Q."/>
            <person name="Zhou Y."/>
        </authorList>
    </citation>
    <scope>NUCLEOTIDE SEQUENCE</scope>
    <source>
        <strain evidence="2">CGMCC 1.15880</strain>
    </source>
</reference>
<dbReference type="RefSeq" id="WP_188675620.1">
    <property type="nucleotide sequence ID" value="NZ_BMKA01000003.1"/>
</dbReference>
<dbReference type="AlphaFoldDB" id="A0A916QZR8"/>
<evidence type="ECO:0000313" key="3">
    <source>
        <dbReference type="Proteomes" id="UP000628017"/>
    </source>
</evidence>
<dbReference type="Pfam" id="PF04386">
    <property type="entry name" value="SspB"/>
    <property type="match status" value="1"/>
</dbReference>
<dbReference type="Proteomes" id="UP000628017">
    <property type="component" value="Unassembled WGS sequence"/>
</dbReference>
<evidence type="ECO:0000313" key="2">
    <source>
        <dbReference type="EMBL" id="GGA22708.1"/>
    </source>
</evidence>
<feature type="region of interest" description="Disordered" evidence="1">
    <location>
        <begin position="138"/>
        <end position="163"/>
    </location>
</feature>
<reference evidence="2" key="1">
    <citation type="journal article" date="2014" name="Int. J. Syst. Evol. Microbiol.">
        <title>Complete genome sequence of Corynebacterium casei LMG S-19264T (=DSM 44701T), isolated from a smear-ripened cheese.</title>
        <authorList>
            <consortium name="US DOE Joint Genome Institute (JGI-PGF)"/>
            <person name="Walter F."/>
            <person name="Albersmeier A."/>
            <person name="Kalinowski J."/>
            <person name="Ruckert C."/>
        </authorList>
    </citation>
    <scope>NUCLEOTIDE SEQUENCE</scope>
    <source>
        <strain evidence="2">CGMCC 1.15880</strain>
    </source>
</reference>
<gene>
    <name evidence="2" type="ORF">GCM10011498_24370</name>
</gene>